<dbReference type="AlphaFoldDB" id="A0A1H7ZM44"/>
<accession>A0A1H7ZM44</accession>
<dbReference type="InterPro" id="IPR027443">
    <property type="entry name" value="IPNS-like_sf"/>
</dbReference>
<dbReference type="Gene3D" id="2.60.120.330">
    <property type="entry name" value="B-lactam Antibiotic, Isopenicillin N Synthase, Chain"/>
    <property type="match status" value="1"/>
</dbReference>
<dbReference type="InterPro" id="IPR007803">
    <property type="entry name" value="Asp/Arg/Pro-Hydrxlase"/>
</dbReference>
<dbReference type="STRING" id="573321.SAMN04488505_105111"/>
<evidence type="ECO:0000313" key="3">
    <source>
        <dbReference type="Proteomes" id="UP000198984"/>
    </source>
</evidence>
<dbReference type="Proteomes" id="UP000198984">
    <property type="component" value="Unassembled WGS sequence"/>
</dbReference>
<dbReference type="SUPFAM" id="SSF51197">
    <property type="entry name" value="Clavaminate synthase-like"/>
    <property type="match status" value="1"/>
</dbReference>
<reference evidence="2 3" key="1">
    <citation type="submission" date="2016-10" db="EMBL/GenBank/DDBJ databases">
        <authorList>
            <person name="de Groot N.N."/>
        </authorList>
    </citation>
    <scope>NUCLEOTIDE SEQUENCE [LARGE SCALE GENOMIC DNA]</scope>
    <source>
        <strain evidence="2 3">DSM 21039</strain>
    </source>
</reference>
<dbReference type="OrthoDB" id="1441538at2"/>
<dbReference type="EMBL" id="FOBB01000005">
    <property type="protein sequence ID" value="SEM58517.1"/>
    <property type="molecule type" value="Genomic_DNA"/>
</dbReference>
<gene>
    <name evidence="2" type="ORF">SAMN04488505_105111</name>
</gene>
<feature type="domain" description="Aspartyl/asparaginy/proline hydroxylase" evidence="1">
    <location>
        <begin position="11"/>
        <end position="171"/>
    </location>
</feature>
<organism evidence="2 3">
    <name type="scientific">Chitinophaga rupis</name>
    <dbReference type="NCBI Taxonomy" id="573321"/>
    <lineage>
        <taxon>Bacteria</taxon>
        <taxon>Pseudomonadati</taxon>
        <taxon>Bacteroidota</taxon>
        <taxon>Chitinophagia</taxon>
        <taxon>Chitinophagales</taxon>
        <taxon>Chitinophagaceae</taxon>
        <taxon>Chitinophaga</taxon>
    </lineage>
</organism>
<protein>
    <submittedName>
        <fullName evidence="2">Aspartyl/Asparaginyl beta-hydroxylase</fullName>
    </submittedName>
</protein>
<dbReference type="Pfam" id="PF05118">
    <property type="entry name" value="Asp_Arg_Hydrox"/>
    <property type="match status" value="1"/>
</dbReference>
<evidence type="ECO:0000259" key="1">
    <source>
        <dbReference type="Pfam" id="PF05118"/>
    </source>
</evidence>
<sequence>MNHIKFSQSYNTDTLRSELEAVLKEDWPLHFNQRDFNGDWRSISLRSASGESNDIYAHANSTYSNTPVLGRMPYVNGILEAWHCEKEAARLLSLAPGSLIKPHQDPGCAYQDGVFRIHIPIITNPDVYFTLEEEKLHLGAGECWYLNFAATHSIVNDGDTPRVHLVIDGIRNSWTDSLFAAHGYDLSAEHTPKSYDDATKARIIAELENMNTPAARDLIASLKAGK</sequence>
<evidence type="ECO:0000313" key="2">
    <source>
        <dbReference type="EMBL" id="SEM58517.1"/>
    </source>
</evidence>
<proteinExistence type="predicted"/>
<name>A0A1H7ZM44_9BACT</name>
<keyword evidence="3" id="KW-1185">Reference proteome</keyword>
<dbReference type="RefSeq" id="WP_089916151.1">
    <property type="nucleotide sequence ID" value="NZ_FOBB01000005.1"/>
</dbReference>